<reference evidence="2 3" key="2">
    <citation type="submission" date="2013-11" db="EMBL/GenBank/DDBJ databases">
        <title>Whole genome shotgun sequence of Vibrio halioticoli NBRC 102217.</title>
        <authorList>
            <person name="Isaki S."/>
            <person name="Kimura A."/>
            <person name="Ohji S."/>
            <person name="Hosoyama A."/>
            <person name="Fujita N."/>
            <person name="Hashimoto M."/>
            <person name="Hosoyama Y."/>
            <person name="Yamazoe A."/>
        </authorList>
    </citation>
    <scope>NUCLEOTIDE SEQUENCE [LARGE SCALE GENOMIC DNA]</scope>
    <source>
        <strain evidence="2 3">NBRC 102217</strain>
    </source>
</reference>
<evidence type="ECO:0000313" key="3">
    <source>
        <dbReference type="Proteomes" id="UP000017800"/>
    </source>
</evidence>
<dbReference type="RefSeq" id="WP_023403234.1">
    <property type="nucleotide sequence ID" value="NZ_BAUJ01000010.1"/>
</dbReference>
<name>V5F173_9VIBR</name>
<reference evidence="2 3" key="1">
    <citation type="submission" date="2013-10" db="EMBL/GenBank/DDBJ databases">
        <authorList>
            <person name="Ichikawa N."/>
            <person name="Kimura A."/>
            <person name="Ohji S."/>
            <person name="Hosoyama A."/>
            <person name="Fujita N."/>
        </authorList>
    </citation>
    <scope>NUCLEOTIDE SEQUENCE [LARGE SCALE GENOMIC DNA]</scope>
    <source>
        <strain evidence="2 3">NBRC 102217</strain>
    </source>
</reference>
<comment type="caution">
    <text evidence="2">The sequence shown here is derived from an EMBL/GenBank/DDBJ whole genome shotgun (WGS) entry which is preliminary data.</text>
</comment>
<protein>
    <submittedName>
        <fullName evidence="2">Uncharacterized protein</fullName>
    </submittedName>
</protein>
<dbReference type="Proteomes" id="UP000017800">
    <property type="component" value="Unassembled WGS sequence"/>
</dbReference>
<feature type="signal peptide" evidence="1">
    <location>
        <begin position="1"/>
        <end position="25"/>
    </location>
</feature>
<dbReference type="AlphaFoldDB" id="V5F173"/>
<organism evidence="2 3">
    <name type="scientific">Vibrio halioticoli NBRC 102217</name>
    <dbReference type="NCBI Taxonomy" id="1219072"/>
    <lineage>
        <taxon>Bacteria</taxon>
        <taxon>Pseudomonadati</taxon>
        <taxon>Pseudomonadota</taxon>
        <taxon>Gammaproteobacteria</taxon>
        <taxon>Vibrionales</taxon>
        <taxon>Vibrionaceae</taxon>
        <taxon>Vibrio</taxon>
    </lineage>
</organism>
<gene>
    <name evidence="2" type="ORF">VHA01S_010_00800</name>
</gene>
<dbReference type="EMBL" id="BAUJ01000010">
    <property type="protein sequence ID" value="GAD88854.1"/>
    <property type="molecule type" value="Genomic_DNA"/>
</dbReference>
<sequence>MNILSKASLGSLALGASMISVIANASTWRTDEGVYASTFANLTDTKYDRELSIHFMHFYDDNSIIASIMVPQNDMATQQICGRHSQLSANEYKEVNVGLSNVNGQSINMVAVCNGALQSDYNQESKTTNYVYRWNVELQPETQTGMNYITLQLAEGKDLDIAIDIMGSGRFTVANDNFVEAFIPVWEKTKAL</sequence>
<accession>V5F173</accession>
<keyword evidence="3" id="KW-1185">Reference proteome</keyword>
<evidence type="ECO:0000256" key="1">
    <source>
        <dbReference type="SAM" id="SignalP"/>
    </source>
</evidence>
<feature type="chain" id="PRO_5004732865" evidence="1">
    <location>
        <begin position="26"/>
        <end position="192"/>
    </location>
</feature>
<keyword evidence="1" id="KW-0732">Signal</keyword>
<evidence type="ECO:0000313" key="2">
    <source>
        <dbReference type="EMBL" id="GAD88854.1"/>
    </source>
</evidence>
<proteinExistence type="predicted"/>